<dbReference type="Proteomes" id="UP001597438">
    <property type="component" value="Unassembled WGS sequence"/>
</dbReference>
<name>A0ABW5X663_9FLAO</name>
<dbReference type="PANTHER" id="PTHR46401:SF2">
    <property type="entry name" value="GLYCOSYLTRANSFERASE WBBK-RELATED"/>
    <property type="match status" value="1"/>
</dbReference>
<evidence type="ECO:0000313" key="3">
    <source>
        <dbReference type="Proteomes" id="UP001597438"/>
    </source>
</evidence>
<sequence length="447" mass="52079">MPIPKVLIINQPFNNNTGGGITLSNLFGNWEREKLAVACSGYLLKEDMDPKLCNNYYQLGSKERKWIFPFNLFSRKYYSGGLNMNNLAATQDKVVIKKSKLRVKLIMEYINPILEYIGFSNFQAKTKLSPEFCSWIDNYNPDVLYIQTHTREDILFAIEVCDYVKRPMVFHMMDDWPTLIGVKGLLKNFWKRKINKEFRLLLDRAELLMGISDYMCEEYKKRYGKKFITFHNPIKLDFWKKGQRENYEFPKSPTVLYAGRLGLGIDRSLKSIAEAIQKVNEELQTNVKFVVQAQDAPDWIKNDKNIEHRGFVKYEELPRIFSNADLLILPYDFSAESLSYIKYSMPTKAPEYMASGTPIVIFAPQDTALVQYAEKYNWAAIVTNNDVDVLAEKLKQLFIEVSLREDIAKTAKNIAEIRHDSERVVKEFQQMILKVAENNKYEETLTL</sequence>
<evidence type="ECO:0000256" key="1">
    <source>
        <dbReference type="ARBA" id="ARBA00022679"/>
    </source>
</evidence>
<dbReference type="EMBL" id="JBHUOJ010000027">
    <property type="protein sequence ID" value="MFD2834033.1"/>
    <property type="molecule type" value="Genomic_DNA"/>
</dbReference>
<dbReference type="SUPFAM" id="SSF53756">
    <property type="entry name" value="UDP-Glycosyltransferase/glycogen phosphorylase"/>
    <property type="match status" value="1"/>
</dbReference>
<comment type="caution">
    <text evidence="2">The sequence shown here is derived from an EMBL/GenBank/DDBJ whole genome shotgun (WGS) entry which is preliminary data.</text>
</comment>
<dbReference type="EC" id="2.4.-.-" evidence="2"/>
<dbReference type="PANTHER" id="PTHR46401">
    <property type="entry name" value="GLYCOSYLTRANSFERASE WBBK-RELATED"/>
    <property type="match status" value="1"/>
</dbReference>
<proteinExistence type="predicted"/>
<dbReference type="RefSeq" id="WP_251740811.1">
    <property type="nucleotide sequence ID" value="NZ_JBHUOJ010000027.1"/>
</dbReference>
<accession>A0ABW5X663</accession>
<protein>
    <submittedName>
        <fullName evidence="2">Glycosyltransferase</fullName>
        <ecNumber evidence="2">2.4.-.-</ecNumber>
    </submittedName>
</protein>
<evidence type="ECO:0000313" key="2">
    <source>
        <dbReference type="EMBL" id="MFD2834033.1"/>
    </source>
</evidence>
<reference evidence="3" key="1">
    <citation type="journal article" date="2019" name="Int. J. Syst. Evol. Microbiol.">
        <title>The Global Catalogue of Microorganisms (GCM) 10K type strain sequencing project: providing services to taxonomists for standard genome sequencing and annotation.</title>
        <authorList>
            <consortium name="The Broad Institute Genomics Platform"/>
            <consortium name="The Broad Institute Genome Sequencing Center for Infectious Disease"/>
            <person name="Wu L."/>
            <person name="Ma J."/>
        </authorList>
    </citation>
    <scope>NUCLEOTIDE SEQUENCE [LARGE SCALE GENOMIC DNA]</scope>
    <source>
        <strain evidence="3">KCTC 52925</strain>
    </source>
</reference>
<keyword evidence="1 2" id="KW-0808">Transferase</keyword>
<dbReference type="GO" id="GO:0016757">
    <property type="term" value="F:glycosyltransferase activity"/>
    <property type="evidence" value="ECO:0007669"/>
    <property type="project" value="UniProtKB-KW"/>
</dbReference>
<dbReference type="Gene3D" id="3.40.50.2000">
    <property type="entry name" value="Glycogen Phosphorylase B"/>
    <property type="match status" value="2"/>
</dbReference>
<organism evidence="2 3">
    <name type="scientific">Christiangramia antarctica</name>
    <dbReference type="NCBI Taxonomy" id="2058158"/>
    <lineage>
        <taxon>Bacteria</taxon>
        <taxon>Pseudomonadati</taxon>
        <taxon>Bacteroidota</taxon>
        <taxon>Flavobacteriia</taxon>
        <taxon>Flavobacteriales</taxon>
        <taxon>Flavobacteriaceae</taxon>
        <taxon>Christiangramia</taxon>
    </lineage>
</organism>
<keyword evidence="3" id="KW-1185">Reference proteome</keyword>
<dbReference type="Pfam" id="PF13692">
    <property type="entry name" value="Glyco_trans_1_4"/>
    <property type="match status" value="1"/>
</dbReference>
<gene>
    <name evidence="2" type="ORF">ACFSYS_12115</name>
</gene>
<keyword evidence="2" id="KW-0328">Glycosyltransferase</keyword>